<name>H8IWK9_MYCIA</name>
<gene>
    <name evidence="1" type="ordered locus">OCU_23160</name>
</gene>
<dbReference type="EMBL" id="CP003322">
    <property type="protein sequence ID" value="AFC43535.1"/>
    <property type="molecule type" value="Genomic_DNA"/>
</dbReference>
<reference evidence="1 2" key="1">
    <citation type="journal article" date="2012" name="J. Bacteriol.">
        <title>Complete genome sequence of Mycobacterium intracellulare strain ATCC 13950T.</title>
        <authorList>
            <person name="Kim B.J."/>
            <person name="Choi B.S."/>
            <person name="Lim J.S."/>
            <person name="Choi I.Y."/>
            <person name="Lee J.H."/>
            <person name="Chun J."/>
            <person name="Kook Y.H."/>
            <person name="Kim B.J."/>
        </authorList>
    </citation>
    <scope>NUCLEOTIDE SEQUENCE [LARGE SCALE GENOMIC DNA]</scope>
    <source>
        <strain evidence="2">ATCC 13950 / DSM 43223 / JCM 6384 / NCTC 13025 / 3600</strain>
    </source>
</reference>
<sequence length="332" mass="36144">MDGATEMFCGIVESAPDHTVAGRGDIDRAVNRLCTRVGLAPALDKAERDRHIGALRGLAADDVAALSYGDLQAWDAILRGVPERIPTVDREQVLLPDMPLHQAAMWSTLLDFEETDPPPWVLVGGQMTALHLAEHGITVHRPTDDGDVIVGVWTFRDALRTTALYLTGKGFDEAKTGDGYGYRFTRGKTAIDVMLPEGLDRQDRYPTTASGRPGLSADGGNQALTRAERLPVNIGGRVGHVRRPTLLGALVAKAHARMVDSRDPERHAQDLIALAGLALFDPRAVISQARPDDRRAVRRVLRDLPAGHRLLRAAEDPEAVHEFLKRLAEPTG</sequence>
<dbReference type="KEGG" id="mia:OCU_23160"/>
<evidence type="ECO:0000313" key="1">
    <source>
        <dbReference type="EMBL" id="AFC43535.1"/>
    </source>
</evidence>
<organism evidence="1 2">
    <name type="scientific">Mycobacterium intracellulare (strain ATCC 13950 / DSM 43223 / JCM 6384 / NCTC 13025 / 3600)</name>
    <dbReference type="NCBI Taxonomy" id="487521"/>
    <lineage>
        <taxon>Bacteria</taxon>
        <taxon>Bacillati</taxon>
        <taxon>Actinomycetota</taxon>
        <taxon>Actinomycetes</taxon>
        <taxon>Mycobacteriales</taxon>
        <taxon>Mycobacteriaceae</taxon>
        <taxon>Mycobacterium</taxon>
        <taxon>Mycobacterium avium complex (MAC)</taxon>
    </lineage>
</organism>
<dbReference type="eggNOG" id="ENOG5030K6H">
    <property type="taxonomic scope" value="Bacteria"/>
</dbReference>
<evidence type="ECO:0000313" key="2">
    <source>
        <dbReference type="Proteomes" id="UP000008004"/>
    </source>
</evidence>
<proteinExistence type="predicted"/>
<dbReference type="PATRIC" id="fig|487521.10.peg.2325"/>
<protein>
    <submittedName>
        <fullName evidence="1">Uncharacterized protein</fullName>
    </submittedName>
</protein>
<dbReference type="Proteomes" id="UP000008004">
    <property type="component" value="Chromosome"/>
</dbReference>
<accession>H8IWK9</accession>
<dbReference type="HOGENOM" id="CLU_836307_0_0_11"/>
<dbReference type="AlphaFoldDB" id="H8IWK9"/>